<dbReference type="InterPro" id="IPR023346">
    <property type="entry name" value="Lysozyme-like_dom_sf"/>
</dbReference>
<dbReference type="Proteomes" id="UP001363010">
    <property type="component" value="Unassembled WGS sequence"/>
</dbReference>
<reference evidence="1 2" key="1">
    <citation type="submission" date="2024-03" db="EMBL/GenBank/DDBJ databases">
        <title>Novel species of the genus Variovorax.</title>
        <authorList>
            <person name="Liu Q."/>
            <person name="Xin Y.-H."/>
        </authorList>
    </citation>
    <scope>NUCLEOTIDE SEQUENCE [LARGE SCALE GENOMIC DNA]</scope>
    <source>
        <strain evidence="1 2">KACC 18501</strain>
    </source>
</reference>
<gene>
    <name evidence="1" type="ORF">WKW80_14035</name>
</gene>
<evidence type="ECO:0000313" key="1">
    <source>
        <dbReference type="EMBL" id="MEJ8823142.1"/>
    </source>
</evidence>
<evidence type="ECO:0008006" key="3">
    <source>
        <dbReference type="Google" id="ProtNLM"/>
    </source>
</evidence>
<comment type="caution">
    <text evidence="1">The sequence shown here is derived from an EMBL/GenBank/DDBJ whole genome shotgun (WGS) entry which is preliminary data.</text>
</comment>
<name>A0ABU8VZI7_9BURK</name>
<dbReference type="SUPFAM" id="SSF53955">
    <property type="entry name" value="Lysozyme-like"/>
    <property type="match status" value="1"/>
</dbReference>
<keyword evidence="2" id="KW-1185">Reference proteome</keyword>
<organism evidence="1 2">
    <name type="scientific">Variovorax humicola</name>
    <dbReference type="NCBI Taxonomy" id="1769758"/>
    <lineage>
        <taxon>Bacteria</taxon>
        <taxon>Pseudomonadati</taxon>
        <taxon>Pseudomonadota</taxon>
        <taxon>Betaproteobacteria</taxon>
        <taxon>Burkholderiales</taxon>
        <taxon>Comamonadaceae</taxon>
        <taxon>Variovorax</taxon>
    </lineage>
</organism>
<dbReference type="EMBL" id="JBBKZV010000007">
    <property type="protein sequence ID" value="MEJ8823142.1"/>
    <property type="molecule type" value="Genomic_DNA"/>
</dbReference>
<proteinExistence type="predicted"/>
<protein>
    <recommendedName>
        <fullName evidence="3">M23 family metallopeptidase</fullName>
    </recommendedName>
</protein>
<evidence type="ECO:0000313" key="2">
    <source>
        <dbReference type="Proteomes" id="UP001363010"/>
    </source>
</evidence>
<accession>A0ABU8VZI7</accession>
<feature type="non-terminal residue" evidence="1">
    <location>
        <position position="1"/>
    </location>
</feature>
<sequence>WTDNGVLIIEHETEIGASNDTASRSTTIRYYSLYMHLGAIARNPQTQAPWKAGERIYRKDELGSPGRIYSHTGQIHFEICCDAANARTIIGRQPCWSEIDPPVAPTADGRTDSVFGDVVVYLPATTPTSAANPTSHLRTASTTTLGAAQWVSIRYDKGKAYLKSYDALGMPIGTERSDHDFEYDLYAEANRRHNSLGANSQGSSPSGWYELLRFGRNLGPDPLPANAAHWRKIPTASGEVWADLNAAGSCKFSDADFLDVMGWNCFEDDTSPNDQRCDSVNMKRWIRDPDPANAERMKPKALGRRLGEESVRKKLRRAICNFPSEWEQGTVEARYQWLRDPSNPYGLDDDKNWQRFVRHCKSTTFTDLPSGYLAAKWRFHPVEFITVMRRCGWLSESEFQQLLPQHAMRSSKGVNLWEPVPAVNANFKTNPVARDHRLPLNRAMRKWGMASPFRAATFFGNAIQETMWFGRLAEIGGANLWYAPWQGRGFLQLTNPGNYVDYWCYRGRVVPENLRTAMVTAYQRIASTVSVSRSNSGLQDIHFPALTQEMKDWRTQMEAGTKPVLGAEDLRAPADSAGYYWVKNDMSREADAPHILERIAIQTDRGGKIYYRSQSFWRASATVNLPGAVNRKNYSGINGFDARCVAYGYALAVLTEIRFEDQAAQLSLWFPDGHVPRNQS</sequence>